<evidence type="ECO:0000313" key="3">
    <source>
        <dbReference type="EMBL" id="KAL3115077.1"/>
    </source>
</evidence>
<evidence type="ECO:0000313" key="4">
    <source>
        <dbReference type="Proteomes" id="UP001620626"/>
    </source>
</evidence>
<dbReference type="EMBL" id="JBICBT010000397">
    <property type="protein sequence ID" value="KAL3115077.1"/>
    <property type="molecule type" value="Genomic_DNA"/>
</dbReference>
<keyword evidence="2" id="KW-0812">Transmembrane</keyword>
<dbReference type="AlphaFoldDB" id="A0ABD2LJL1"/>
<reference evidence="3 4" key="1">
    <citation type="submission" date="2024-10" db="EMBL/GenBank/DDBJ databases">
        <authorList>
            <person name="Kim D."/>
        </authorList>
    </citation>
    <scope>NUCLEOTIDE SEQUENCE [LARGE SCALE GENOMIC DNA]</scope>
    <source>
        <strain evidence="3">BH-2024</strain>
    </source>
</reference>
<evidence type="ECO:0000256" key="2">
    <source>
        <dbReference type="SAM" id="Phobius"/>
    </source>
</evidence>
<feature type="transmembrane region" description="Helical" evidence="2">
    <location>
        <begin position="267"/>
        <end position="289"/>
    </location>
</feature>
<dbReference type="Pfam" id="PF10321">
    <property type="entry name" value="7TM_GPCR_Srt"/>
    <property type="match status" value="2"/>
</dbReference>
<dbReference type="Proteomes" id="UP001620626">
    <property type="component" value="Unassembled WGS sequence"/>
</dbReference>
<evidence type="ECO:0000256" key="1">
    <source>
        <dbReference type="SAM" id="MobiDB-lite"/>
    </source>
</evidence>
<dbReference type="InterPro" id="IPR019425">
    <property type="entry name" value="7TM_GPCR_serpentine_rcpt_Srt"/>
</dbReference>
<feature type="region of interest" description="Disordered" evidence="1">
    <location>
        <begin position="417"/>
        <end position="466"/>
    </location>
</feature>
<organism evidence="3 4">
    <name type="scientific">Heterodera trifolii</name>
    <dbReference type="NCBI Taxonomy" id="157864"/>
    <lineage>
        <taxon>Eukaryota</taxon>
        <taxon>Metazoa</taxon>
        <taxon>Ecdysozoa</taxon>
        <taxon>Nematoda</taxon>
        <taxon>Chromadorea</taxon>
        <taxon>Rhabditida</taxon>
        <taxon>Tylenchina</taxon>
        <taxon>Tylenchomorpha</taxon>
        <taxon>Tylenchoidea</taxon>
        <taxon>Heteroderidae</taxon>
        <taxon>Heteroderinae</taxon>
        <taxon>Heterodera</taxon>
    </lineage>
</organism>
<feature type="transmembrane region" description="Helical" evidence="2">
    <location>
        <begin position="48"/>
        <end position="70"/>
    </location>
</feature>
<keyword evidence="2" id="KW-1133">Transmembrane helix</keyword>
<comment type="caution">
    <text evidence="3">The sequence shown here is derived from an EMBL/GenBank/DDBJ whole genome shotgun (WGS) entry which is preliminary data.</text>
</comment>
<sequence>MELFIFRHAEYERLYNWTDFDIDKIPLEQRQFVPESIGCVLCAIYHELIGSITVWLANLMLYVPCIYSIWKHLCDNSCYKVLFYIGVTDLAIMWILGFFAAWLNLRGAVFCSYPTLNYLVGIGVTALWMAESSSDLIASPNFAHNVFSGHRILLWLFACSLYAMYWGVFLKPGIWSSVYFGWFFDPFVGYRSDDRHEVGSDRMETEWVYKKIGHNLGTKRRKFGHWESLGNTVYVLFVCFLNFAFLWRRQNYARLFSHSLSKPLHPYHNIAVAVLSPSIYLVFVAKLFADVRASRQRFGVVLAEMNAIQKRTFFQVFFVSMINTVIASIYMYMQFYGTFQWLNVLATFAWLHVHAVQSAVPPPAHARSLATVPYSTPGATDSYSLPPYTSTGTNLDMDTADENDDYQNYYYGIEESSREFDASAEEEDELYEEEDEAMSGQTDDYGIGVGYGHQPVDVSPKSVMLD</sequence>
<gene>
    <name evidence="3" type="ORF">niasHT_017921</name>
</gene>
<protein>
    <submittedName>
        <fullName evidence="3">Uncharacterized protein</fullName>
    </submittedName>
</protein>
<feature type="compositionally biased region" description="Acidic residues" evidence="1">
    <location>
        <begin position="422"/>
        <end position="437"/>
    </location>
</feature>
<dbReference type="PANTHER" id="PTHR23021:SF11">
    <property type="entry name" value="SERPENTINE RECEPTOR, CLASS T"/>
    <property type="match status" value="1"/>
</dbReference>
<proteinExistence type="predicted"/>
<feature type="transmembrane region" description="Helical" evidence="2">
    <location>
        <begin position="110"/>
        <end position="130"/>
    </location>
</feature>
<dbReference type="PANTHER" id="PTHR23021">
    <property type="entry name" value="SERPENTINE RECEPTOR, CLASS T"/>
    <property type="match status" value="1"/>
</dbReference>
<keyword evidence="4" id="KW-1185">Reference proteome</keyword>
<keyword evidence="2" id="KW-0472">Membrane</keyword>
<feature type="transmembrane region" description="Helical" evidence="2">
    <location>
        <begin position="313"/>
        <end position="333"/>
    </location>
</feature>
<feature type="transmembrane region" description="Helical" evidence="2">
    <location>
        <begin position="82"/>
        <end position="103"/>
    </location>
</feature>
<feature type="transmembrane region" description="Helical" evidence="2">
    <location>
        <begin position="150"/>
        <end position="170"/>
    </location>
</feature>
<accession>A0ABD2LJL1</accession>
<feature type="transmembrane region" description="Helical" evidence="2">
    <location>
        <begin position="229"/>
        <end position="247"/>
    </location>
</feature>
<name>A0ABD2LJL1_9BILA</name>